<dbReference type="AlphaFoldDB" id="A0A4R6GLX6"/>
<organism evidence="2 3">
    <name type="scientific">Sunxiuqinia elliptica</name>
    <dbReference type="NCBI Taxonomy" id="655355"/>
    <lineage>
        <taxon>Bacteria</taxon>
        <taxon>Pseudomonadati</taxon>
        <taxon>Bacteroidota</taxon>
        <taxon>Bacteroidia</taxon>
        <taxon>Marinilabiliales</taxon>
        <taxon>Prolixibacteraceae</taxon>
        <taxon>Sunxiuqinia</taxon>
    </lineage>
</organism>
<evidence type="ECO:0000313" key="3">
    <source>
        <dbReference type="Proteomes" id="UP000294848"/>
    </source>
</evidence>
<name>A0A4R6GLX6_9BACT</name>
<protein>
    <submittedName>
        <fullName evidence="2">D-mannose binding lectin</fullName>
    </submittedName>
</protein>
<evidence type="ECO:0000259" key="1">
    <source>
        <dbReference type="PROSITE" id="PS50927"/>
    </source>
</evidence>
<dbReference type="GO" id="GO:0030246">
    <property type="term" value="F:carbohydrate binding"/>
    <property type="evidence" value="ECO:0007669"/>
    <property type="project" value="UniProtKB-KW"/>
</dbReference>
<dbReference type="InterPro" id="IPR001480">
    <property type="entry name" value="Bulb-type_lectin_dom"/>
</dbReference>
<dbReference type="EMBL" id="SNWI01000016">
    <property type="protein sequence ID" value="TDN95394.1"/>
    <property type="molecule type" value="Genomic_DNA"/>
</dbReference>
<dbReference type="InterPro" id="IPR036426">
    <property type="entry name" value="Bulb-type_lectin_dom_sf"/>
</dbReference>
<evidence type="ECO:0000313" key="2">
    <source>
        <dbReference type="EMBL" id="TDN95394.1"/>
    </source>
</evidence>
<proteinExistence type="predicted"/>
<sequence length="464" mass="53137">MSDKEIKLNQSDEQTDYEVVISRLSDDQCLYVGDRLYSPNKAYYAELTEKGILNYYLSMNPPYLLANVFNTQTASNCRLRMQTDGNLVLYKWVQTDPENKNIGYEDGAIWASNTNGNNGSTLEISNTGEFAIIASNRNTLLRCWNKEYHPEAFYRNKKIRNPFLLPGQIGLVKNLSKILIGNAKTPYNKIGVLAINEIFKGSNPSTSLLNQDFTLVMQQAFQAEHLQDADIKSSKVIDSLNSSEYKNYSSSDKEAFLSKQFGPKSDADSLWNYVELLKNDYNTTVFDNNIVNVSVYSIFPTLLKCVNLIISIQQERAKINNPETPNETVMAIDLVSYLKSFVSKDDNNTPWIDDPINRFNGESNTNYQKHSTKVSKVKTDRFVEPGTYNTLYKIHFDDKDNGYTDSTDAYKWNKKDEQNAIAVRRETYMNIIEFRKECDKQLANTISESKENWLEIIKNPVPNT</sequence>
<feature type="domain" description="Bulb-type lectin" evidence="1">
    <location>
        <begin position="21"/>
        <end position="145"/>
    </location>
</feature>
<dbReference type="Proteomes" id="UP000294848">
    <property type="component" value="Unassembled WGS sequence"/>
</dbReference>
<dbReference type="RefSeq" id="WP_133467069.1">
    <property type="nucleotide sequence ID" value="NZ_SNWI01000016.1"/>
</dbReference>
<comment type="caution">
    <text evidence="2">The sequence shown here is derived from an EMBL/GenBank/DDBJ whole genome shotgun (WGS) entry which is preliminary data.</text>
</comment>
<dbReference type="SUPFAM" id="SSF51110">
    <property type="entry name" value="alpha-D-mannose-specific plant lectins"/>
    <property type="match status" value="1"/>
</dbReference>
<reference evidence="2 3" key="1">
    <citation type="submission" date="2019-03" db="EMBL/GenBank/DDBJ databases">
        <title>Freshwater and sediment microbial communities from various areas in North America, analyzing microbe dynamics in response to fracking.</title>
        <authorList>
            <person name="Lamendella R."/>
        </authorList>
    </citation>
    <scope>NUCLEOTIDE SEQUENCE [LARGE SCALE GENOMIC DNA]</scope>
    <source>
        <strain evidence="2 3">114D</strain>
    </source>
</reference>
<dbReference type="OrthoDB" id="771189at2"/>
<accession>A0A4R6GLX6</accession>
<dbReference type="PROSITE" id="PS50927">
    <property type="entry name" value="BULB_LECTIN"/>
    <property type="match status" value="1"/>
</dbReference>
<gene>
    <name evidence="2" type="ORF">DET52_1163</name>
</gene>
<dbReference type="SMART" id="SM00108">
    <property type="entry name" value="B_lectin"/>
    <property type="match status" value="1"/>
</dbReference>
<dbReference type="Gene3D" id="2.90.10.10">
    <property type="entry name" value="Bulb-type lectin domain"/>
    <property type="match status" value="1"/>
</dbReference>
<keyword evidence="2" id="KW-0430">Lectin</keyword>